<keyword evidence="12" id="KW-1185">Reference proteome</keyword>
<evidence type="ECO:0000256" key="8">
    <source>
        <dbReference type="PIRSR" id="PIRSR602401-1"/>
    </source>
</evidence>
<dbReference type="InterPro" id="IPR017972">
    <property type="entry name" value="Cyt_P450_CS"/>
</dbReference>
<evidence type="ECO:0000256" key="10">
    <source>
        <dbReference type="SAM" id="Phobius"/>
    </source>
</evidence>
<keyword evidence="10" id="KW-0812">Transmembrane</keyword>
<sequence>MALYDIPMWLPLLFLLPILLLLKIRTGVRRQNKRLPPSPPKLPIIGNLHQFGALPHQSLWQLSKKYGPVMLLHLGRIPVVVISSAKAAEEVLKVHDLQCCNRPPSASSKRLTYNYQDMVFAPYGQYWRDIRKICVLELFSVKSVQSYQFLREEEMAFLVNSISQSSSSATPVDLSEKLSTLTASILFRTAFGQSFRGSNLDNERFGELIHEAEAILAGFDASEYFPYVGWIMDKLSGRIQRLENTFHELDRFLQELIDLHLVPERTKLEHEDIVDVLLRIEREQTESGATRFTKENIKAILLDIFLGGAKTAAVTTVWAMAELARNPRVMKKAQDEVRSFVGNKGEVTECDTEHLLYLKMIIKETLRLHPPAAMLIPREAMTHFKVDGYDIYPKTLLQVNSWGIARDPEYWKNPEEFSPERFTDSSMEYKGQYFDMLPFGAGRRSCPGMHLGTKTVELALSNLLCCFDWKLPHGMKEEDINMEESAGVSLTQKKIALKLVPVKIF</sequence>
<name>A0A6A1VK78_9ROSI</name>
<feature type="transmembrane region" description="Helical" evidence="10">
    <location>
        <begin position="300"/>
        <end position="321"/>
    </location>
</feature>
<dbReference type="AlphaFoldDB" id="A0A6A1VK78"/>
<keyword evidence="3 8" id="KW-0349">Heme</keyword>
<keyword evidence="10" id="KW-1133">Transmembrane helix</keyword>
<organism evidence="11 12">
    <name type="scientific">Morella rubra</name>
    <name type="common">Chinese bayberry</name>
    <dbReference type="NCBI Taxonomy" id="262757"/>
    <lineage>
        <taxon>Eukaryota</taxon>
        <taxon>Viridiplantae</taxon>
        <taxon>Streptophyta</taxon>
        <taxon>Embryophyta</taxon>
        <taxon>Tracheophyta</taxon>
        <taxon>Spermatophyta</taxon>
        <taxon>Magnoliopsida</taxon>
        <taxon>eudicotyledons</taxon>
        <taxon>Gunneridae</taxon>
        <taxon>Pentapetalae</taxon>
        <taxon>rosids</taxon>
        <taxon>fabids</taxon>
        <taxon>Fagales</taxon>
        <taxon>Myricaceae</taxon>
        <taxon>Morella</taxon>
    </lineage>
</organism>
<feature type="binding site" description="axial binding residue" evidence="8">
    <location>
        <position position="446"/>
    </location>
    <ligand>
        <name>heme</name>
        <dbReference type="ChEBI" id="CHEBI:30413"/>
    </ligand>
    <ligandPart>
        <name>Fe</name>
        <dbReference type="ChEBI" id="CHEBI:18248"/>
    </ligandPart>
</feature>
<dbReference type="Pfam" id="PF00067">
    <property type="entry name" value="p450"/>
    <property type="match status" value="1"/>
</dbReference>
<evidence type="ECO:0000256" key="6">
    <source>
        <dbReference type="ARBA" id="ARBA00023004"/>
    </source>
</evidence>
<keyword evidence="10" id="KW-0472">Membrane</keyword>
<evidence type="ECO:0000256" key="5">
    <source>
        <dbReference type="ARBA" id="ARBA00023002"/>
    </source>
</evidence>
<evidence type="ECO:0000256" key="1">
    <source>
        <dbReference type="ARBA" id="ARBA00001971"/>
    </source>
</evidence>
<dbReference type="OrthoDB" id="2789670at2759"/>
<dbReference type="CDD" id="cd11072">
    <property type="entry name" value="CYP71-like"/>
    <property type="match status" value="1"/>
</dbReference>
<reference evidence="11 12" key="1">
    <citation type="journal article" date="2019" name="Plant Biotechnol. J.">
        <title>The red bayberry genome and genetic basis of sex determination.</title>
        <authorList>
            <person name="Jia H.M."/>
            <person name="Jia H.J."/>
            <person name="Cai Q.L."/>
            <person name="Wang Y."/>
            <person name="Zhao H.B."/>
            <person name="Yang W.F."/>
            <person name="Wang G.Y."/>
            <person name="Li Y.H."/>
            <person name="Zhan D.L."/>
            <person name="Shen Y.T."/>
            <person name="Niu Q.F."/>
            <person name="Chang L."/>
            <person name="Qiu J."/>
            <person name="Zhao L."/>
            <person name="Xie H.B."/>
            <person name="Fu W.Y."/>
            <person name="Jin J."/>
            <person name="Li X.W."/>
            <person name="Jiao Y."/>
            <person name="Zhou C.C."/>
            <person name="Tu T."/>
            <person name="Chai C.Y."/>
            <person name="Gao J.L."/>
            <person name="Fan L.J."/>
            <person name="van de Weg E."/>
            <person name="Wang J.Y."/>
            <person name="Gao Z.S."/>
        </authorList>
    </citation>
    <scope>NUCLEOTIDE SEQUENCE [LARGE SCALE GENOMIC DNA]</scope>
    <source>
        <tissue evidence="11">Leaves</tissue>
    </source>
</reference>
<evidence type="ECO:0000313" key="12">
    <source>
        <dbReference type="Proteomes" id="UP000516437"/>
    </source>
</evidence>
<keyword evidence="7 9" id="KW-0503">Monooxygenase</keyword>
<dbReference type="GO" id="GO:0020037">
    <property type="term" value="F:heme binding"/>
    <property type="evidence" value="ECO:0007669"/>
    <property type="project" value="InterPro"/>
</dbReference>
<dbReference type="GO" id="GO:0016705">
    <property type="term" value="F:oxidoreductase activity, acting on paired donors, with incorporation or reduction of molecular oxygen"/>
    <property type="evidence" value="ECO:0007669"/>
    <property type="project" value="InterPro"/>
</dbReference>
<keyword evidence="6 8" id="KW-0408">Iron</keyword>
<feature type="transmembrane region" description="Helical" evidence="10">
    <location>
        <begin position="6"/>
        <end position="24"/>
    </location>
</feature>
<comment type="similarity">
    <text evidence="2 9">Belongs to the cytochrome P450 family.</text>
</comment>
<proteinExistence type="inferred from homology"/>
<dbReference type="PANTHER" id="PTHR47955">
    <property type="entry name" value="CYTOCHROME P450 FAMILY 71 PROTEIN"/>
    <property type="match status" value="1"/>
</dbReference>
<dbReference type="PRINTS" id="PR00385">
    <property type="entry name" value="P450"/>
</dbReference>
<dbReference type="PANTHER" id="PTHR47955:SF19">
    <property type="entry name" value="CYTOCHROME P450 71A9-LIKE ISOFORM X1"/>
    <property type="match status" value="1"/>
</dbReference>
<dbReference type="FunFam" id="1.10.630.10:FF:000011">
    <property type="entry name" value="Cytochrome P450 83B1"/>
    <property type="match status" value="1"/>
</dbReference>
<protein>
    <submittedName>
        <fullName evidence="11">Cytochrome P450 71B34</fullName>
    </submittedName>
</protein>
<dbReference type="InterPro" id="IPR036396">
    <property type="entry name" value="Cyt_P450_sf"/>
</dbReference>
<dbReference type="PROSITE" id="PS00086">
    <property type="entry name" value="CYTOCHROME_P450"/>
    <property type="match status" value="1"/>
</dbReference>
<evidence type="ECO:0000256" key="2">
    <source>
        <dbReference type="ARBA" id="ARBA00010617"/>
    </source>
</evidence>
<evidence type="ECO:0000256" key="9">
    <source>
        <dbReference type="RuleBase" id="RU000461"/>
    </source>
</evidence>
<evidence type="ECO:0000256" key="4">
    <source>
        <dbReference type="ARBA" id="ARBA00022723"/>
    </source>
</evidence>
<dbReference type="InterPro" id="IPR002401">
    <property type="entry name" value="Cyt_P450_E_grp-I"/>
</dbReference>
<dbReference type="InterPro" id="IPR001128">
    <property type="entry name" value="Cyt_P450"/>
</dbReference>
<dbReference type="PRINTS" id="PR00463">
    <property type="entry name" value="EP450I"/>
</dbReference>
<dbReference type="SUPFAM" id="SSF48264">
    <property type="entry name" value="Cytochrome P450"/>
    <property type="match status" value="1"/>
</dbReference>
<dbReference type="GO" id="GO:0005506">
    <property type="term" value="F:iron ion binding"/>
    <property type="evidence" value="ECO:0007669"/>
    <property type="project" value="InterPro"/>
</dbReference>
<accession>A0A6A1VK78</accession>
<dbReference type="Gene3D" id="1.10.630.10">
    <property type="entry name" value="Cytochrome P450"/>
    <property type="match status" value="1"/>
</dbReference>
<evidence type="ECO:0000256" key="7">
    <source>
        <dbReference type="ARBA" id="ARBA00023033"/>
    </source>
</evidence>
<comment type="caution">
    <text evidence="11">The sequence shown here is derived from an EMBL/GenBank/DDBJ whole genome shotgun (WGS) entry which is preliminary data.</text>
</comment>
<comment type="cofactor">
    <cofactor evidence="1 8">
        <name>heme</name>
        <dbReference type="ChEBI" id="CHEBI:30413"/>
    </cofactor>
</comment>
<dbReference type="GO" id="GO:0004497">
    <property type="term" value="F:monooxygenase activity"/>
    <property type="evidence" value="ECO:0007669"/>
    <property type="project" value="UniProtKB-KW"/>
</dbReference>
<evidence type="ECO:0000256" key="3">
    <source>
        <dbReference type="ARBA" id="ARBA00022617"/>
    </source>
</evidence>
<evidence type="ECO:0000313" key="11">
    <source>
        <dbReference type="EMBL" id="KAB1213133.1"/>
    </source>
</evidence>
<dbReference type="Proteomes" id="UP000516437">
    <property type="component" value="Chromosome 5"/>
</dbReference>
<keyword evidence="5 9" id="KW-0560">Oxidoreductase</keyword>
<dbReference type="EMBL" id="RXIC02000023">
    <property type="protein sequence ID" value="KAB1213133.1"/>
    <property type="molecule type" value="Genomic_DNA"/>
</dbReference>
<keyword evidence="4 8" id="KW-0479">Metal-binding</keyword>
<gene>
    <name evidence="11" type="ORF">CJ030_MR5G015879</name>
</gene>